<accession>A0A6J7X4A1</accession>
<reference evidence="2" key="1">
    <citation type="submission" date="2020-05" db="EMBL/GenBank/DDBJ databases">
        <authorList>
            <person name="Chiriac C."/>
            <person name="Salcher M."/>
            <person name="Ghai R."/>
            <person name="Kavagutti S V."/>
        </authorList>
    </citation>
    <scope>NUCLEOTIDE SEQUENCE</scope>
</reference>
<proteinExistence type="predicted"/>
<dbReference type="Gene3D" id="1.10.10.60">
    <property type="entry name" value="Homeodomain-like"/>
    <property type="match status" value="1"/>
</dbReference>
<sequence length="126" mass="14350">MKSTKSNTIKKKKDDSSSGTEFRKKAMIEALEKSLGIVTMACRSVGIDRTTHYSWMKEDEEYKNQVEELKNVALDFAESQLHQKIKGNDTSAIIFYLKTQGKGRGYIEKNEIEVKDPITIQISSKI</sequence>
<evidence type="ECO:0000313" key="2">
    <source>
        <dbReference type="EMBL" id="CAB5224161.1"/>
    </source>
</evidence>
<protein>
    <recommendedName>
        <fullName evidence="3">Homeodomain phBC6A51-type domain-containing protein</fullName>
    </recommendedName>
</protein>
<organism evidence="2">
    <name type="scientific">uncultured Caudovirales phage</name>
    <dbReference type="NCBI Taxonomy" id="2100421"/>
    <lineage>
        <taxon>Viruses</taxon>
        <taxon>Duplodnaviria</taxon>
        <taxon>Heunggongvirae</taxon>
        <taxon>Uroviricota</taxon>
        <taxon>Caudoviricetes</taxon>
        <taxon>Peduoviridae</taxon>
        <taxon>Maltschvirus</taxon>
        <taxon>Maltschvirus maltsch</taxon>
    </lineage>
</organism>
<feature type="region of interest" description="Disordered" evidence="1">
    <location>
        <begin position="1"/>
        <end position="21"/>
    </location>
</feature>
<name>A0A6J7X4A1_9CAUD</name>
<feature type="compositionally biased region" description="Basic and acidic residues" evidence="1">
    <location>
        <begin position="12"/>
        <end position="21"/>
    </location>
</feature>
<dbReference type="EMBL" id="LR798330">
    <property type="protein sequence ID" value="CAB5224161.1"/>
    <property type="molecule type" value="Genomic_DNA"/>
</dbReference>
<gene>
    <name evidence="2" type="ORF">UFOVP386_29</name>
</gene>
<evidence type="ECO:0000256" key="1">
    <source>
        <dbReference type="SAM" id="MobiDB-lite"/>
    </source>
</evidence>
<evidence type="ECO:0008006" key="3">
    <source>
        <dbReference type="Google" id="ProtNLM"/>
    </source>
</evidence>